<evidence type="ECO:0000313" key="2">
    <source>
        <dbReference type="Proteomes" id="UP000032309"/>
    </source>
</evidence>
<protein>
    <submittedName>
        <fullName evidence="1">Uncharacterized protein</fullName>
    </submittedName>
</protein>
<sequence>MNRVILTIILPITSLILSVPGFSQDAFAEHKIKGLKGLRNLSVVIEPSTQKDIDSLKEWVDMVELGLHRKAPEITLSEVKKSSAWLVLSIATTEEGCFLELSIFRWVKVLDTGEEIFSKTWWDSRIIFGDVTRKSMQDALDILLTSFAADYLRAKR</sequence>
<comment type="caution">
    <text evidence="1">The sequence shown here is derived from an EMBL/GenBank/DDBJ whole genome shotgun (WGS) entry which is preliminary data.</text>
</comment>
<dbReference type="Proteomes" id="UP000032309">
    <property type="component" value="Unassembled WGS sequence"/>
</dbReference>
<evidence type="ECO:0000313" key="1">
    <source>
        <dbReference type="EMBL" id="GAN32368.1"/>
    </source>
</evidence>
<name>A0ABQ0JUJ7_9BACT</name>
<gene>
    <name evidence="1" type="ORF">BROSI_A0880</name>
</gene>
<dbReference type="EMBL" id="BAFN01000001">
    <property type="protein sequence ID" value="GAN32368.1"/>
    <property type="molecule type" value="Genomic_DNA"/>
</dbReference>
<reference evidence="2" key="1">
    <citation type="journal article" date="2015" name="Genome Announc.">
        <title>Draft Genome Sequence of an Anaerobic Ammonium-Oxidizing Bacterium, "Candidatus Brocadia sinica".</title>
        <authorList>
            <person name="Oshiki M."/>
            <person name="Shinyako-Hata K."/>
            <person name="Satoh H."/>
            <person name="Okabe S."/>
        </authorList>
    </citation>
    <scope>NUCLEOTIDE SEQUENCE [LARGE SCALE GENOMIC DNA]</scope>
    <source>
        <strain evidence="2">JPN1</strain>
    </source>
</reference>
<accession>A0ABQ0JUJ7</accession>
<dbReference type="RefSeq" id="WP_157842375.1">
    <property type="nucleotide sequence ID" value="NZ_BAFN01000001.1"/>
</dbReference>
<keyword evidence="2" id="KW-1185">Reference proteome</keyword>
<organism evidence="1 2">
    <name type="scientific">Candidatus Brocadia sinica JPN1</name>
    <dbReference type="NCBI Taxonomy" id="1197129"/>
    <lineage>
        <taxon>Bacteria</taxon>
        <taxon>Pseudomonadati</taxon>
        <taxon>Planctomycetota</taxon>
        <taxon>Candidatus Brocadiia</taxon>
        <taxon>Candidatus Brocadiales</taxon>
        <taxon>Candidatus Brocadiaceae</taxon>
        <taxon>Candidatus Brocadia</taxon>
    </lineage>
</organism>
<proteinExistence type="predicted"/>